<dbReference type="GO" id="GO:0003886">
    <property type="term" value="F:DNA (cytosine-5-)-methyltransferase activity"/>
    <property type="evidence" value="ECO:0007669"/>
    <property type="project" value="UniProtKB-EC"/>
</dbReference>
<evidence type="ECO:0000256" key="2">
    <source>
        <dbReference type="ARBA" id="ARBA00022603"/>
    </source>
</evidence>
<gene>
    <name evidence="8" type="ORF">N784_02505</name>
</gene>
<name>A0A0A5HTU2_9BACI</name>
<dbReference type="Gene3D" id="3.90.120.30">
    <property type="match status" value="1"/>
</dbReference>
<evidence type="ECO:0000256" key="7">
    <source>
        <dbReference type="RuleBase" id="RU000416"/>
    </source>
</evidence>
<dbReference type="Pfam" id="PF00145">
    <property type="entry name" value="DNA_methylase"/>
    <property type="match status" value="1"/>
</dbReference>
<dbReference type="InterPro" id="IPR031303">
    <property type="entry name" value="C5_meth_CS"/>
</dbReference>
<dbReference type="NCBIfam" id="TIGR00675">
    <property type="entry name" value="dcm"/>
    <property type="match status" value="1"/>
</dbReference>
<dbReference type="AlphaFoldDB" id="A0A0A5HTU2"/>
<comment type="similarity">
    <text evidence="6 7">Belongs to the class I-like SAM-binding methyltransferase superfamily. C5-methyltransferase family.</text>
</comment>
<evidence type="ECO:0000256" key="1">
    <source>
        <dbReference type="ARBA" id="ARBA00011975"/>
    </source>
</evidence>
<evidence type="ECO:0000313" key="8">
    <source>
        <dbReference type="EMBL" id="KGX87012.1"/>
    </source>
</evidence>
<sequence length="445" mass="51539">MKFDYTISELFAGVGGFRLGFERASSKWDTVFANQWEPGKNVQHAYDCYINNLRKNKFNLKNPLHIEEQRVTNEDIAKYAKAAKSLIPDHTVLVGGFPCQDYSVARTKADGIAGKKGVLFWEIDKIVAEKQPPFVLLENVDRLLKSPAKQRGRDFGVMLKSFEKRGYGVEWRVINAADYGYPQKRRRVFIFAFHKDTHFYKMIKNFETHEIIHSNGYFQAQFPIHEESSLKHAPKSIKLNNDIVELSDNFSFPFRNSGVMINGNVYSEEVIPKVPKKITTLGDILESEPIEEKFFLGEKLDDWEYMKGPKRIDRVTSEGYKYQYSEGGMAFPDYLDRPGRTILTSESSKNRSTHVVRDHKSNRLRLLTPIECERMNGFPDNWTDTGMPHKFRYFCMGNALVVDLVEKMAKELKKIIDEEIKVQKETEQIHNLSLFDTIDDESKVI</sequence>
<evidence type="ECO:0000256" key="5">
    <source>
        <dbReference type="ARBA" id="ARBA00022747"/>
    </source>
</evidence>
<dbReference type="EMBL" id="AVPG01000009">
    <property type="protein sequence ID" value="KGX87012.1"/>
    <property type="molecule type" value="Genomic_DNA"/>
</dbReference>
<protein>
    <recommendedName>
        <fullName evidence="1">DNA (cytosine-5-)-methyltransferase</fullName>
        <ecNumber evidence="1">2.1.1.37</ecNumber>
    </recommendedName>
</protein>
<dbReference type="SUPFAM" id="SSF53335">
    <property type="entry name" value="S-adenosyl-L-methionine-dependent methyltransferases"/>
    <property type="match status" value="1"/>
</dbReference>
<dbReference type="PANTHER" id="PTHR46098">
    <property type="entry name" value="TRNA (CYTOSINE(38)-C(5))-METHYLTRANSFERASE"/>
    <property type="match status" value="1"/>
</dbReference>
<dbReference type="EC" id="2.1.1.37" evidence="1"/>
<accession>A0A0A5HTU2</accession>
<dbReference type="Proteomes" id="UP000030401">
    <property type="component" value="Unassembled WGS sequence"/>
</dbReference>
<dbReference type="PANTHER" id="PTHR46098:SF1">
    <property type="entry name" value="TRNA (CYTOSINE(38)-C(5))-METHYLTRANSFERASE"/>
    <property type="match status" value="1"/>
</dbReference>
<dbReference type="PROSITE" id="PS51679">
    <property type="entry name" value="SAM_MT_C5"/>
    <property type="match status" value="1"/>
</dbReference>
<evidence type="ECO:0000256" key="4">
    <source>
        <dbReference type="ARBA" id="ARBA00022691"/>
    </source>
</evidence>
<dbReference type="Gene3D" id="3.40.50.150">
    <property type="entry name" value="Vaccinia Virus protein VP39"/>
    <property type="match status" value="1"/>
</dbReference>
<dbReference type="GO" id="GO:0032259">
    <property type="term" value="P:methylation"/>
    <property type="evidence" value="ECO:0007669"/>
    <property type="project" value="UniProtKB-KW"/>
</dbReference>
<evidence type="ECO:0000256" key="6">
    <source>
        <dbReference type="PROSITE-ProRule" id="PRU01016"/>
    </source>
</evidence>
<proteinExistence type="inferred from homology"/>
<comment type="caution">
    <text evidence="8">The sequence shown here is derived from an EMBL/GenBank/DDBJ whole genome shotgun (WGS) entry which is preliminary data.</text>
</comment>
<dbReference type="InterPro" id="IPR029063">
    <property type="entry name" value="SAM-dependent_MTases_sf"/>
</dbReference>
<keyword evidence="4 6" id="KW-0949">S-adenosyl-L-methionine</keyword>
<evidence type="ECO:0000256" key="3">
    <source>
        <dbReference type="ARBA" id="ARBA00022679"/>
    </source>
</evidence>
<keyword evidence="2 6" id="KW-0489">Methyltransferase</keyword>
<keyword evidence="9" id="KW-1185">Reference proteome</keyword>
<dbReference type="OrthoDB" id="9813719at2"/>
<dbReference type="PRINTS" id="PR00105">
    <property type="entry name" value="C5METTRFRASE"/>
</dbReference>
<dbReference type="STRING" id="1385512.N784_02505"/>
<dbReference type="GO" id="GO:0009307">
    <property type="term" value="P:DNA restriction-modification system"/>
    <property type="evidence" value="ECO:0007669"/>
    <property type="project" value="UniProtKB-KW"/>
</dbReference>
<feature type="active site" evidence="6">
    <location>
        <position position="99"/>
    </location>
</feature>
<dbReference type="PROSITE" id="PS00095">
    <property type="entry name" value="C5_MTASE_2"/>
    <property type="match status" value="1"/>
</dbReference>
<dbReference type="InterPro" id="IPR001525">
    <property type="entry name" value="C5_MeTfrase"/>
</dbReference>
<evidence type="ECO:0000313" key="9">
    <source>
        <dbReference type="Proteomes" id="UP000030401"/>
    </source>
</evidence>
<keyword evidence="3 6" id="KW-0808">Transferase</keyword>
<dbReference type="eggNOG" id="COG0270">
    <property type="taxonomic scope" value="Bacteria"/>
</dbReference>
<organism evidence="8 9">
    <name type="scientific">Pontibacillus litoralis JSM 072002</name>
    <dbReference type="NCBI Taxonomy" id="1385512"/>
    <lineage>
        <taxon>Bacteria</taxon>
        <taxon>Bacillati</taxon>
        <taxon>Bacillota</taxon>
        <taxon>Bacilli</taxon>
        <taxon>Bacillales</taxon>
        <taxon>Bacillaceae</taxon>
        <taxon>Pontibacillus</taxon>
    </lineage>
</organism>
<reference evidence="8 9" key="1">
    <citation type="submission" date="2013-08" db="EMBL/GenBank/DDBJ databases">
        <authorList>
            <person name="Huang J."/>
            <person name="Wang G."/>
        </authorList>
    </citation>
    <scope>NUCLEOTIDE SEQUENCE [LARGE SCALE GENOMIC DNA]</scope>
    <source>
        <strain evidence="8 9">JSM 072002</strain>
    </source>
</reference>
<dbReference type="InterPro" id="IPR050750">
    <property type="entry name" value="C5-MTase"/>
</dbReference>
<dbReference type="RefSeq" id="WP_084600178.1">
    <property type="nucleotide sequence ID" value="NZ_AVPG01000009.1"/>
</dbReference>
<keyword evidence="5" id="KW-0680">Restriction system</keyword>